<sequence>MSIRHRTAKAHPLARILLLSLMGALPLLAGAETMKAGLWELSQKTLLDPAQQAQLDQARQAMANMPAEQRQQMEQMMRQRGVQLNLGQGSSASLSFKVCISKEQAERQQPPIDESGRCKHDGSRSGNTGRMHFVCNDPPAEGSGEFTFDGPGHYTSKMTIQTQGRTISSTGEGRWLGADCGNLKPSAR</sequence>
<gene>
    <name evidence="2" type="ORF">QRD43_19965</name>
</gene>
<dbReference type="EMBL" id="JASVDS010000007">
    <property type="protein sequence ID" value="MDL5034187.1"/>
    <property type="molecule type" value="Genomic_DNA"/>
</dbReference>
<name>A0ABT7LMU5_9BURK</name>
<dbReference type="RefSeq" id="WP_285984261.1">
    <property type="nucleotide sequence ID" value="NZ_JASVDS010000007.1"/>
</dbReference>
<keyword evidence="3" id="KW-1185">Reference proteome</keyword>
<feature type="region of interest" description="Disordered" evidence="1">
    <location>
        <begin position="165"/>
        <end position="188"/>
    </location>
</feature>
<accession>A0ABT7LMU5</accession>
<feature type="compositionally biased region" description="Basic and acidic residues" evidence="1">
    <location>
        <begin position="114"/>
        <end position="123"/>
    </location>
</feature>
<protein>
    <submittedName>
        <fullName evidence="2">DUF3617 domain-containing protein</fullName>
    </submittedName>
</protein>
<proteinExistence type="predicted"/>
<feature type="region of interest" description="Disordered" evidence="1">
    <location>
        <begin position="105"/>
        <end position="129"/>
    </location>
</feature>
<dbReference type="Pfam" id="PF12276">
    <property type="entry name" value="DUF3617"/>
    <property type="match status" value="1"/>
</dbReference>
<comment type="caution">
    <text evidence="2">The sequence shown here is derived from an EMBL/GenBank/DDBJ whole genome shotgun (WGS) entry which is preliminary data.</text>
</comment>
<dbReference type="Proteomes" id="UP001238603">
    <property type="component" value="Unassembled WGS sequence"/>
</dbReference>
<evidence type="ECO:0000313" key="3">
    <source>
        <dbReference type="Proteomes" id="UP001238603"/>
    </source>
</evidence>
<dbReference type="InterPro" id="IPR022061">
    <property type="entry name" value="DUF3617"/>
</dbReference>
<reference evidence="2 3" key="1">
    <citation type="submission" date="2023-06" db="EMBL/GenBank/DDBJ databases">
        <title>Pelomonas sp. APW6 16S ribosomal RNA gene genome sequencing and assembly.</title>
        <authorList>
            <person name="Woo H."/>
        </authorList>
    </citation>
    <scope>NUCLEOTIDE SEQUENCE [LARGE SCALE GENOMIC DNA]</scope>
    <source>
        <strain evidence="2 3">APW6</strain>
    </source>
</reference>
<organism evidence="2 3">
    <name type="scientific">Roseateles subflavus</name>
    <dbReference type="NCBI Taxonomy" id="3053353"/>
    <lineage>
        <taxon>Bacteria</taxon>
        <taxon>Pseudomonadati</taxon>
        <taxon>Pseudomonadota</taxon>
        <taxon>Betaproteobacteria</taxon>
        <taxon>Burkholderiales</taxon>
        <taxon>Sphaerotilaceae</taxon>
        <taxon>Roseateles</taxon>
    </lineage>
</organism>
<evidence type="ECO:0000256" key="1">
    <source>
        <dbReference type="SAM" id="MobiDB-lite"/>
    </source>
</evidence>
<evidence type="ECO:0000313" key="2">
    <source>
        <dbReference type="EMBL" id="MDL5034187.1"/>
    </source>
</evidence>